<dbReference type="RefSeq" id="WP_006618296.1">
    <property type="nucleotide sequence ID" value="NZ_BIMW01000113.1"/>
</dbReference>
<dbReference type="Pfam" id="PF02541">
    <property type="entry name" value="Ppx-GppA"/>
    <property type="match status" value="1"/>
</dbReference>
<feature type="domain" description="Ppx/GppA phosphatase N-terminal" evidence="3">
    <location>
        <begin position="33"/>
        <end position="329"/>
    </location>
</feature>
<dbReference type="PANTHER" id="PTHR30005">
    <property type="entry name" value="EXOPOLYPHOSPHATASE"/>
    <property type="match status" value="1"/>
</dbReference>
<proteinExistence type="inferred from homology"/>
<reference evidence="5 6" key="1">
    <citation type="journal article" date="2019" name="J Genomics">
        <title>The Draft Genome of a Hydrogen-producing Cyanobacterium, Arthrospira platensis NIES-46.</title>
        <authorList>
            <person name="Suzuki S."/>
            <person name="Yamaguchi H."/>
            <person name="Kawachi M."/>
        </authorList>
    </citation>
    <scope>NUCLEOTIDE SEQUENCE [LARGE SCALE GENOMIC DNA]</scope>
    <source>
        <strain evidence="5 6">NIES-46</strain>
    </source>
</reference>
<dbReference type="InterPro" id="IPR050273">
    <property type="entry name" value="GppA/Ppx_hydrolase"/>
</dbReference>
<accession>A0A5M3TA82</accession>
<dbReference type="InterPro" id="IPR030673">
    <property type="entry name" value="PyroPPase_GppA_Ppx"/>
</dbReference>
<organism evidence="5 6">
    <name type="scientific">Limnospira platensis NIES-46</name>
    <dbReference type="NCBI Taxonomy" id="1236695"/>
    <lineage>
        <taxon>Bacteria</taxon>
        <taxon>Bacillati</taxon>
        <taxon>Cyanobacteriota</taxon>
        <taxon>Cyanophyceae</taxon>
        <taxon>Oscillatoriophycideae</taxon>
        <taxon>Oscillatoriales</taxon>
        <taxon>Sirenicapillariaceae</taxon>
        <taxon>Limnospira</taxon>
    </lineage>
</organism>
<evidence type="ECO:0000259" key="4">
    <source>
        <dbReference type="Pfam" id="PF21447"/>
    </source>
</evidence>
<evidence type="ECO:0000256" key="2">
    <source>
        <dbReference type="ARBA" id="ARBA00022801"/>
    </source>
</evidence>
<dbReference type="PANTHER" id="PTHR30005:SF0">
    <property type="entry name" value="RETROGRADE REGULATION PROTEIN 2"/>
    <property type="match status" value="1"/>
</dbReference>
<comment type="similarity">
    <text evidence="1">Belongs to the GppA/Ppx family.</text>
</comment>
<protein>
    <submittedName>
        <fullName evidence="5">Exopolyphosphatase</fullName>
    </submittedName>
</protein>
<evidence type="ECO:0000256" key="1">
    <source>
        <dbReference type="ARBA" id="ARBA00007125"/>
    </source>
</evidence>
<dbReference type="EMBL" id="BIMW01000113">
    <property type="protein sequence ID" value="GCE94918.1"/>
    <property type="molecule type" value="Genomic_DNA"/>
</dbReference>
<dbReference type="Gene3D" id="3.30.420.40">
    <property type="match status" value="1"/>
</dbReference>
<evidence type="ECO:0000313" key="6">
    <source>
        <dbReference type="Proteomes" id="UP000326169"/>
    </source>
</evidence>
<feature type="domain" description="Ppx/GppA phosphatase C-terminal" evidence="4">
    <location>
        <begin position="342"/>
        <end position="520"/>
    </location>
</feature>
<name>A0A5M3TA82_LIMPL</name>
<evidence type="ECO:0000259" key="3">
    <source>
        <dbReference type="Pfam" id="PF02541"/>
    </source>
</evidence>
<dbReference type="SUPFAM" id="SSF109604">
    <property type="entry name" value="HD-domain/PDEase-like"/>
    <property type="match status" value="1"/>
</dbReference>
<dbReference type="SUPFAM" id="SSF53067">
    <property type="entry name" value="Actin-like ATPase domain"/>
    <property type="match status" value="2"/>
</dbReference>
<keyword evidence="2" id="KW-0378">Hydrolase</keyword>
<dbReference type="Proteomes" id="UP000326169">
    <property type="component" value="Unassembled WGS sequence"/>
</dbReference>
<gene>
    <name evidence="5" type="primary">ppx</name>
    <name evidence="5" type="ORF">NIES46_29780</name>
</gene>
<dbReference type="Gene3D" id="3.30.420.150">
    <property type="entry name" value="Exopolyphosphatase. Domain 2"/>
    <property type="match status" value="1"/>
</dbReference>
<evidence type="ECO:0000313" key="5">
    <source>
        <dbReference type="EMBL" id="GCE94918.1"/>
    </source>
</evidence>
<dbReference type="PIRSF" id="PIRSF001267">
    <property type="entry name" value="Pyrophosphatase_GppA_Ppx"/>
    <property type="match status" value="1"/>
</dbReference>
<dbReference type="InterPro" id="IPR043129">
    <property type="entry name" value="ATPase_NBD"/>
</dbReference>
<dbReference type="CDD" id="cd00077">
    <property type="entry name" value="HDc"/>
    <property type="match status" value="1"/>
</dbReference>
<dbReference type="GeneID" id="301683793"/>
<keyword evidence="6" id="KW-1185">Reference proteome</keyword>
<dbReference type="Gene3D" id="1.10.3210.10">
    <property type="entry name" value="Hypothetical protein af1432"/>
    <property type="match status" value="1"/>
</dbReference>
<comment type="caution">
    <text evidence="5">The sequence shown here is derived from an EMBL/GenBank/DDBJ whole genome shotgun (WGS) entry which is preliminary data.</text>
</comment>
<dbReference type="InterPro" id="IPR048950">
    <property type="entry name" value="Ppx_GppA_C"/>
</dbReference>
<dbReference type="CDD" id="cd24006">
    <property type="entry name" value="ASKHA_NBD_PPX_GppA"/>
    <property type="match status" value="1"/>
</dbReference>
<dbReference type="InterPro" id="IPR003607">
    <property type="entry name" value="HD/PDEase_dom"/>
</dbReference>
<dbReference type="InterPro" id="IPR003695">
    <property type="entry name" value="Ppx_GppA_N"/>
</dbReference>
<dbReference type="Pfam" id="PF21447">
    <property type="entry name" value="Ppx-GppA_III"/>
    <property type="match status" value="1"/>
</dbReference>
<sequence>MATSVPHLGKQLRPSGEHILASIDLGTNSLHMVIVRIDKSLPAFTIIAREKDTVRLGDCGPKGQLKPEVMDRAIATLRRFQELAKTFNVEQVVAVATSAVREAPNGRDFIKRVSDELDLEINLISGPEEARRIYLGVLSAMEFHDQPHVIIDIGGGSTELILGDGGEPKFLSSTKVGAVRLTQEYIKTDPISRTEFLFVQAYIRGMLERPVDELRLHLPNRKVSHLVGTSGTIETLAVMIAKEKLGTEPTPLAGYQITLNELHNIVSRLRKLSYQERLQIPGINDRRAEIILAGALILQEAMSLLEIESLTICERSLREGVIVDWMLTHGLIEDRLRYESSIRQRSILKIAQKYNVDLEHGERVAAFSLSLFDQTNGILYDYGSAERELLWAAAILHNCGLYISHSAHHKHSYYLIRNGELLGYTETEIDMIANLARYHRKSAPKKKHENYQNLSKKNRHIIDRLNPLMRLAVALDRRQIGAVAEVTCQCDRDKKEFKLILKPVDPQDNCALELWSLDLKKDVFEEQYNLTLVAFLEP</sequence>